<evidence type="ECO:0000256" key="10">
    <source>
        <dbReference type="SAM" id="SignalP"/>
    </source>
</evidence>
<keyword evidence="3 10" id="KW-0732">Signal</keyword>
<dbReference type="PANTHER" id="PTHR21229:SF1">
    <property type="entry name" value="GH17801P"/>
    <property type="match status" value="1"/>
</dbReference>
<dbReference type="PANTHER" id="PTHR21229">
    <property type="entry name" value="LUNG SEVEN TRANSMEMBRANE RECEPTOR"/>
    <property type="match status" value="1"/>
</dbReference>
<proteinExistence type="inferred from homology"/>
<evidence type="ECO:0000256" key="4">
    <source>
        <dbReference type="ARBA" id="ARBA00022989"/>
    </source>
</evidence>
<sequence length="299" mass="33743">MIFLVLKILSVTSLVVSPSYGIPDQGKWDFKFNENSNVVGVPKSLFKGSKIYIQVSCTQDLPDDITIQWSLSETPCWNDLYLNTGIIAKLQMNSLISTVNNFTVKSLNQTERCTKEKLILVNEVLTQSQSDQRLDVETAGIDKMPTEPRTLGVLAKPHTSVWSHPVFTITKDGIYILVVKIFSPGPFEVNVHIEMKGTYGYLSAADWPLLPFYGAMCLVYVILGLAWLAVSFLQWRDLIRVQFWIGGVILLGKLPAIRIYLGRLMDRVDAYFGSFRRCNYPRVTSQGVVEIVQECGRYS</sequence>
<evidence type="ECO:0000256" key="6">
    <source>
        <dbReference type="ARBA" id="ARBA00023136"/>
    </source>
</evidence>
<feature type="transmembrane region" description="Helical" evidence="9">
    <location>
        <begin position="241"/>
        <end position="261"/>
    </location>
</feature>
<dbReference type="Proteomes" id="UP000079169">
    <property type="component" value="Unplaced"/>
</dbReference>
<dbReference type="RefSeq" id="XP_008478999.2">
    <property type="nucleotide sequence ID" value="XM_008480777.3"/>
</dbReference>
<feature type="non-terminal residue" evidence="14">
    <location>
        <position position="299"/>
    </location>
</feature>
<dbReference type="STRING" id="121845.A0A1S3DCN3"/>
<keyword evidence="5" id="KW-0333">Golgi apparatus</keyword>
<protein>
    <submittedName>
        <fullName evidence="14">Transmembrane protein 87A-like</fullName>
    </submittedName>
</protein>
<evidence type="ECO:0000256" key="8">
    <source>
        <dbReference type="ARBA" id="ARBA00044946"/>
    </source>
</evidence>
<feature type="transmembrane region" description="Helical" evidence="9">
    <location>
        <begin position="210"/>
        <end position="229"/>
    </location>
</feature>
<dbReference type="InterPro" id="IPR009637">
    <property type="entry name" value="GPR107/GPR108-like"/>
</dbReference>
<evidence type="ECO:0000256" key="9">
    <source>
        <dbReference type="SAM" id="Phobius"/>
    </source>
</evidence>
<keyword evidence="6 9" id="KW-0472">Membrane</keyword>
<evidence type="ECO:0000256" key="2">
    <source>
        <dbReference type="ARBA" id="ARBA00022692"/>
    </source>
</evidence>
<feature type="domain" description="TMEM87A/B GOLD" evidence="12">
    <location>
        <begin position="23"/>
        <end position="181"/>
    </location>
</feature>
<dbReference type="AlphaFoldDB" id="A0A1S3DCN3"/>
<comment type="similarity">
    <text evidence="8">Belongs to the LU7TM family. TMEM87 subfamily.</text>
</comment>
<evidence type="ECO:0000256" key="3">
    <source>
        <dbReference type="ARBA" id="ARBA00022729"/>
    </source>
</evidence>
<organism evidence="13 14">
    <name type="scientific">Diaphorina citri</name>
    <name type="common">Asian citrus psyllid</name>
    <dbReference type="NCBI Taxonomy" id="121845"/>
    <lineage>
        <taxon>Eukaryota</taxon>
        <taxon>Metazoa</taxon>
        <taxon>Ecdysozoa</taxon>
        <taxon>Arthropoda</taxon>
        <taxon>Hexapoda</taxon>
        <taxon>Insecta</taxon>
        <taxon>Pterygota</taxon>
        <taxon>Neoptera</taxon>
        <taxon>Paraneoptera</taxon>
        <taxon>Hemiptera</taxon>
        <taxon>Sternorrhyncha</taxon>
        <taxon>Psylloidea</taxon>
        <taxon>Psyllidae</taxon>
        <taxon>Diaphorininae</taxon>
        <taxon>Diaphorina</taxon>
    </lineage>
</organism>
<keyword evidence="4 9" id="KW-1133">Transmembrane helix</keyword>
<dbReference type="PaxDb" id="121845-A0A1S3DCN3"/>
<keyword evidence="2 9" id="KW-0812">Transmembrane</keyword>
<dbReference type="KEGG" id="dci:103515835"/>
<keyword evidence="7" id="KW-0325">Glycoprotein</keyword>
<dbReference type="InterPro" id="IPR053937">
    <property type="entry name" value="GOST_TM"/>
</dbReference>
<feature type="signal peptide" evidence="10">
    <location>
        <begin position="1"/>
        <end position="21"/>
    </location>
</feature>
<reference evidence="14" key="1">
    <citation type="submission" date="2025-08" db="UniProtKB">
        <authorList>
            <consortium name="RefSeq"/>
        </authorList>
    </citation>
    <scope>IDENTIFICATION</scope>
</reference>
<evidence type="ECO:0000313" key="13">
    <source>
        <dbReference type="Proteomes" id="UP000079169"/>
    </source>
</evidence>
<dbReference type="Pfam" id="PF21901">
    <property type="entry name" value="TMEM87A-B_GOLD"/>
    <property type="match status" value="1"/>
</dbReference>
<dbReference type="Pfam" id="PF06814">
    <property type="entry name" value="GOST_TM"/>
    <property type="match status" value="1"/>
</dbReference>
<keyword evidence="13" id="KW-1185">Reference proteome</keyword>
<dbReference type="GO" id="GO:0005829">
    <property type="term" value="C:cytosol"/>
    <property type="evidence" value="ECO:0007669"/>
    <property type="project" value="GOC"/>
</dbReference>
<evidence type="ECO:0000259" key="11">
    <source>
        <dbReference type="Pfam" id="PF06814"/>
    </source>
</evidence>
<feature type="domain" description="GOST seven transmembrane" evidence="11">
    <location>
        <begin position="208"/>
        <end position="260"/>
    </location>
</feature>
<name>A0A1S3DCN3_DIACI</name>
<dbReference type="GO" id="GO:0000139">
    <property type="term" value="C:Golgi membrane"/>
    <property type="evidence" value="ECO:0007669"/>
    <property type="project" value="UniProtKB-SubCell"/>
</dbReference>
<gene>
    <name evidence="14" type="primary">LOC103515835</name>
</gene>
<comment type="subcellular location">
    <subcellularLocation>
        <location evidence="1">Golgi apparatus membrane</location>
        <topology evidence="1">Multi-pass membrane protein</topology>
    </subcellularLocation>
</comment>
<dbReference type="GO" id="GO:0042147">
    <property type="term" value="P:retrograde transport, endosome to Golgi"/>
    <property type="evidence" value="ECO:0007669"/>
    <property type="project" value="TreeGrafter"/>
</dbReference>
<evidence type="ECO:0000256" key="5">
    <source>
        <dbReference type="ARBA" id="ARBA00023034"/>
    </source>
</evidence>
<accession>A0A1S3DCN3</accession>
<dbReference type="InterPro" id="IPR054101">
    <property type="entry name" value="TMEM87A/B_GOLD"/>
</dbReference>
<dbReference type="GeneID" id="103515835"/>
<evidence type="ECO:0000313" key="14">
    <source>
        <dbReference type="RefSeq" id="XP_008478999.2"/>
    </source>
</evidence>
<feature type="chain" id="PRO_5018309981" evidence="10">
    <location>
        <begin position="22"/>
        <end position="299"/>
    </location>
</feature>
<evidence type="ECO:0000256" key="7">
    <source>
        <dbReference type="ARBA" id="ARBA00023180"/>
    </source>
</evidence>
<evidence type="ECO:0000256" key="1">
    <source>
        <dbReference type="ARBA" id="ARBA00004653"/>
    </source>
</evidence>
<evidence type="ECO:0000259" key="12">
    <source>
        <dbReference type="Pfam" id="PF21901"/>
    </source>
</evidence>